<protein>
    <recommendedName>
        <fullName evidence="3">Nucleotidyltransferase family protein</fullName>
    </recommendedName>
</protein>
<reference evidence="1 2" key="1">
    <citation type="submission" date="2015-11" db="EMBL/GenBank/DDBJ databases">
        <authorList>
            <person name="Lin W."/>
        </authorList>
    </citation>
    <scope>NUCLEOTIDE SEQUENCE [LARGE SCALE GENOMIC DNA]</scope>
    <source>
        <strain evidence="1 2">HCH-1</strain>
    </source>
</reference>
<dbReference type="Gene3D" id="3.30.460.40">
    <property type="match status" value="1"/>
</dbReference>
<accession>A0ABR5SDE8</accession>
<proteinExistence type="predicted"/>
<evidence type="ECO:0000313" key="1">
    <source>
        <dbReference type="EMBL" id="KWT79576.1"/>
    </source>
</evidence>
<evidence type="ECO:0008006" key="3">
    <source>
        <dbReference type="Google" id="ProtNLM"/>
    </source>
</evidence>
<dbReference type="Proteomes" id="UP000060487">
    <property type="component" value="Unassembled WGS sequence"/>
</dbReference>
<gene>
    <name evidence="1" type="ORF">ASN18_2746</name>
</gene>
<organism evidence="1 2">
    <name type="scientific">Candidatus Magnetominusculus xianensis</name>
    <dbReference type="NCBI Taxonomy" id="1748249"/>
    <lineage>
        <taxon>Bacteria</taxon>
        <taxon>Pseudomonadati</taxon>
        <taxon>Nitrospirota</taxon>
        <taxon>Nitrospiria</taxon>
        <taxon>Nitrospirales</taxon>
        <taxon>Nitrospiraceae</taxon>
        <taxon>Candidatus Magnetominusculus</taxon>
    </lineage>
</organism>
<dbReference type="InterPro" id="IPR043519">
    <property type="entry name" value="NT_sf"/>
</dbReference>
<dbReference type="EMBL" id="LNQR01000105">
    <property type="protein sequence ID" value="KWT79576.1"/>
    <property type="molecule type" value="Genomic_DNA"/>
</dbReference>
<comment type="caution">
    <text evidence="1">The sequence shown here is derived from an EMBL/GenBank/DDBJ whole genome shotgun (WGS) entry which is preliminary data.</text>
</comment>
<sequence>MNGLRLSRYSAGSTTAMIYKDFREFVELLIDKKVEYLIVGGYAVAFHGHPRYTGDLDIWIRISEENAAKILHVLDDFGFSSLGLRPEDFLTPGNIIQLGYPPVRIDILTTVDGVEFTDCYSRRLTVTHSGLELTVIGLECLKTNKRAAGRPGDLADLAKLDG</sequence>
<keyword evidence="2" id="KW-1185">Reference proteome</keyword>
<dbReference type="SUPFAM" id="SSF81301">
    <property type="entry name" value="Nucleotidyltransferase"/>
    <property type="match status" value="1"/>
</dbReference>
<dbReference type="RefSeq" id="WP_236861763.1">
    <property type="nucleotide sequence ID" value="NZ_LNQR01000105.1"/>
</dbReference>
<name>A0ABR5SDE8_9BACT</name>
<evidence type="ECO:0000313" key="2">
    <source>
        <dbReference type="Proteomes" id="UP000060487"/>
    </source>
</evidence>